<proteinExistence type="predicted"/>
<dbReference type="GO" id="GO:0018580">
    <property type="term" value="F:nitronate monooxygenase activity"/>
    <property type="evidence" value="ECO:0007669"/>
    <property type="project" value="InterPro"/>
</dbReference>
<dbReference type="AlphaFoldDB" id="A0A4P8WFG0"/>
<organism evidence="5 6">
    <name type="scientific">Natrinema versiforme</name>
    <dbReference type="NCBI Taxonomy" id="88724"/>
    <lineage>
        <taxon>Archaea</taxon>
        <taxon>Methanobacteriati</taxon>
        <taxon>Methanobacteriota</taxon>
        <taxon>Stenosarchaea group</taxon>
        <taxon>Halobacteria</taxon>
        <taxon>Halobacteriales</taxon>
        <taxon>Natrialbaceae</taxon>
        <taxon>Natrinema</taxon>
    </lineage>
</organism>
<protein>
    <submittedName>
        <fullName evidence="5">Nitronate monooxygenase</fullName>
    </submittedName>
</protein>
<dbReference type="GeneID" id="40264879"/>
<dbReference type="PANTHER" id="PTHR32332:SF20">
    <property type="entry name" value="2-NITROPROPANE DIOXYGENASE-LIKE PROTEIN"/>
    <property type="match status" value="1"/>
</dbReference>
<gene>
    <name evidence="5" type="ORF">FEJ81_06365</name>
</gene>
<dbReference type="RefSeq" id="WP_138244495.1">
    <property type="nucleotide sequence ID" value="NZ_CP040330.1"/>
</dbReference>
<evidence type="ECO:0000256" key="3">
    <source>
        <dbReference type="ARBA" id="ARBA00023002"/>
    </source>
</evidence>
<dbReference type="CDD" id="cd04730">
    <property type="entry name" value="NPD_like"/>
    <property type="match status" value="1"/>
</dbReference>
<accession>A0A4P8WFG0</accession>
<dbReference type="InterPro" id="IPR013785">
    <property type="entry name" value="Aldolase_TIM"/>
</dbReference>
<dbReference type="Pfam" id="PF03060">
    <property type="entry name" value="NMO"/>
    <property type="match status" value="1"/>
</dbReference>
<dbReference type="PANTHER" id="PTHR32332">
    <property type="entry name" value="2-NITROPROPANE DIOXYGENASE"/>
    <property type="match status" value="1"/>
</dbReference>
<dbReference type="Gene3D" id="3.20.20.70">
    <property type="entry name" value="Aldolase class I"/>
    <property type="match status" value="1"/>
</dbReference>
<feature type="compositionally biased region" description="Basic and acidic residues" evidence="4">
    <location>
        <begin position="268"/>
        <end position="287"/>
    </location>
</feature>
<feature type="region of interest" description="Disordered" evidence="4">
    <location>
        <begin position="258"/>
        <end position="287"/>
    </location>
</feature>
<sequence length="356" mass="37434">MSGETKLRTPLCETLGIEYPIVQAPIGSATTPDLAAAVSNAGGLGHLAVTWRDLEETRRVIRDTRERTDEPFAVNLVLDDATTVVDTDEHLETILEAGVDVVTFSFGEAAPYVDRIHDAGAVVAQTVGSAEGARAAVDAGVDAIVTQGLEAGGHVQSEVATTALVPRVADTVGGEVPIVAAGGIADGRGIAAVLALGADGAWLGTRFVATEEAAVHDEYQRRLRESDETATEYTTLFDKGWPGTPHRVLRNETLERWDREGRPPAGERPGETDVIARIDDGDGRGEPIERYDEALATPAVDGEIEAMALFAGQSVGLTDEVRPAGALLEDLVTETRTAISGLPGRRSGGGRGQDLE</sequence>
<dbReference type="SMART" id="SM01240">
    <property type="entry name" value="IMPDH"/>
    <property type="match status" value="1"/>
</dbReference>
<dbReference type="EMBL" id="CP040330">
    <property type="protein sequence ID" value="QCS41999.1"/>
    <property type="molecule type" value="Genomic_DNA"/>
</dbReference>
<keyword evidence="3" id="KW-0560">Oxidoreductase</keyword>
<dbReference type="SUPFAM" id="SSF51412">
    <property type="entry name" value="Inosine monophosphate dehydrogenase (IMPDH)"/>
    <property type="match status" value="1"/>
</dbReference>
<dbReference type="InterPro" id="IPR004136">
    <property type="entry name" value="NMO"/>
</dbReference>
<evidence type="ECO:0000256" key="1">
    <source>
        <dbReference type="ARBA" id="ARBA00022630"/>
    </source>
</evidence>
<reference evidence="6" key="1">
    <citation type="submission" date="2019-05" db="EMBL/GenBank/DDBJ databases">
        <title>Genome sequence and methylation pattern of the halophilic Archaeon Natrinema versiforme BOL5-4.</title>
        <authorList>
            <person name="DasSarma P."/>
            <person name="Anton B.P."/>
            <person name="DasSarma S.L."/>
            <person name="Martinez F.L."/>
            <person name="Guzman D."/>
            <person name="Roberts R.J."/>
            <person name="DasSarma S."/>
        </authorList>
    </citation>
    <scope>NUCLEOTIDE SEQUENCE [LARGE SCALE GENOMIC DNA]</scope>
    <source>
        <strain evidence="6">BOL5-4</strain>
    </source>
</reference>
<evidence type="ECO:0000313" key="5">
    <source>
        <dbReference type="EMBL" id="QCS41999.1"/>
    </source>
</evidence>
<dbReference type="KEGG" id="nvr:FEJ81_06365"/>
<keyword evidence="2" id="KW-0288">FMN</keyword>
<dbReference type="Proteomes" id="UP000302218">
    <property type="component" value="Chromosome"/>
</dbReference>
<dbReference type="OrthoDB" id="304666at2157"/>
<keyword evidence="1" id="KW-0285">Flavoprotein</keyword>
<keyword evidence="5" id="KW-0503">Monooxygenase</keyword>
<evidence type="ECO:0000256" key="2">
    <source>
        <dbReference type="ARBA" id="ARBA00022643"/>
    </source>
</evidence>
<name>A0A4P8WFG0_9EURY</name>
<evidence type="ECO:0000256" key="4">
    <source>
        <dbReference type="SAM" id="MobiDB-lite"/>
    </source>
</evidence>
<evidence type="ECO:0000313" key="6">
    <source>
        <dbReference type="Proteomes" id="UP000302218"/>
    </source>
</evidence>